<dbReference type="SMART" id="SM00298">
    <property type="entry name" value="CHROMO"/>
    <property type="match status" value="1"/>
</dbReference>
<dbReference type="InterPro" id="IPR016197">
    <property type="entry name" value="Chromo-like_dom_sf"/>
</dbReference>
<protein>
    <recommendedName>
        <fullName evidence="4">Chromo domain-containing protein</fullName>
    </recommendedName>
</protein>
<dbReference type="InterPro" id="IPR051219">
    <property type="entry name" value="Heterochromatin_chromo-domain"/>
</dbReference>
<accession>A0A9P6PEQ5</accession>
<feature type="non-terminal residue" evidence="5">
    <location>
        <position position="146"/>
    </location>
</feature>
<evidence type="ECO:0000256" key="1">
    <source>
        <dbReference type="ARBA" id="ARBA00004123"/>
    </source>
</evidence>
<feature type="region of interest" description="Disordered" evidence="3">
    <location>
        <begin position="120"/>
        <end position="146"/>
    </location>
</feature>
<organism evidence="5 6">
    <name type="scientific">Actinomortierella ambigua</name>
    <dbReference type="NCBI Taxonomy" id="1343610"/>
    <lineage>
        <taxon>Eukaryota</taxon>
        <taxon>Fungi</taxon>
        <taxon>Fungi incertae sedis</taxon>
        <taxon>Mucoromycota</taxon>
        <taxon>Mortierellomycotina</taxon>
        <taxon>Mortierellomycetes</taxon>
        <taxon>Mortierellales</taxon>
        <taxon>Mortierellaceae</taxon>
        <taxon>Actinomortierella</taxon>
    </lineage>
</organism>
<dbReference type="Gene3D" id="2.40.50.40">
    <property type="match status" value="1"/>
</dbReference>
<evidence type="ECO:0000313" key="6">
    <source>
        <dbReference type="Proteomes" id="UP000807716"/>
    </source>
</evidence>
<keyword evidence="6" id="KW-1185">Reference proteome</keyword>
<dbReference type="PANTHER" id="PTHR22812">
    <property type="entry name" value="CHROMOBOX PROTEIN"/>
    <property type="match status" value="1"/>
</dbReference>
<proteinExistence type="predicted"/>
<dbReference type="SUPFAM" id="SSF54160">
    <property type="entry name" value="Chromo domain-like"/>
    <property type="match status" value="1"/>
</dbReference>
<dbReference type="Proteomes" id="UP000807716">
    <property type="component" value="Unassembled WGS sequence"/>
</dbReference>
<feature type="domain" description="Chromo" evidence="4">
    <location>
        <begin position="48"/>
        <end position="107"/>
    </location>
</feature>
<evidence type="ECO:0000256" key="2">
    <source>
        <dbReference type="ARBA" id="ARBA00023242"/>
    </source>
</evidence>
<gene>
    <name evidence="5" type="ORF">DFQ27_002961</name>
</gene>
<dbReference type="EMBL" id="JAAAJB010002168">
    <property type="protein sequence ID" value="KAG0246283.1"/>
    <property type="molecule type" value="Genomic_DNA"/>
</dbReference>
<dbReference type="InterPro" id="IPR023780">
    <property type="entry name" value="Chromo_domain"/>
</dbReference>
<evidence type="ECO:0000256" key="3">
    <source>
        <dbReference type="SAM" id="MobiDB-lite"/>
    </source>
</evidence>
<name>A0A9P6PEQ5_9FUNG</name>
<dbReference type="PROSITE" id="PS50013">
    <property type="entry name" value="CHROMO_2"/>
    <property type="match status" value="1"/>
</dbReference>
<comment type="subcellular location">
    <subcellularLocation>
        <location evidence="1">Nucleus</location>
    </subcellularLocation>
</comment>
<dbReference type="GO" id="GO:0005634">
    <property type="term" value="C:nucleus"/>
    <property type="evidence" value="ECO:0007669"/>
    <property type="project" value="UniProtKB-SubCell"/>
</dbReference>
<keyword evidence="2" id="KW-0539">Nucleus</keyword>
<reference evidence="5" key="1">
    <citation type="journal article" date="2020" name="Fungal Divers.">
        <title>Resolving the Mortierellaceae phylogeny through synthesis of multi-gene phylogenetics and phylogenomics.</title>
        <authorList>
            <person name="Vandepol N."/>
            <person name="Liber J."/>
            <person name="Desiro A."/>
            <person name="Na H."/>
            <person name="Kennedy M."/>
            <person name="Barry K."/>
            <person name="Grigoriev I.V."/>
            <person name="Miller A.N."/>
            <person name="O'Donnell K."/>
            <person name="Stajich J.E."/>
            <person name="Bonito G."/>
        </authorList>
    </citation>
    <scope>NUCLEOTIDE SEQUENCE</scope>
    <source>
        <strain evidence="5">BC1065</strain>
    </source>
</reference>
<dbReference type="InterPro" id="IPR000953">
    <property type="entry name" value="Chromo/chromo_shadow_dom"/>
</dbReference>
<dbReference type="OrthoDB" id="433924at2759"/>
<dbReference type="Pfam" id="PF00385">
    <property type="entry name" value="Chromo"/>
    <property type="match status" value="1"/>
</dbReference>
<sequence>RRHNVFHVENLRPYEARDVHEFPNSEEAVPDLAPVNDDLPKRYYDGAYEVERILDHRSRDGSDEYLIKWAGYPLADSTWQTREDLADAQGLLQQYEDSIASGSNSQQTHRQLVDVVDLTISPTPSPTIKPKRQRRSPQPLTAVRKS</sequence>
<feature type="non-terminal residue" evidence="5">
    <location>
        <position position="1"/>
    </location>
</feature>
<evidence type="ECO:0000259" key="4">
    <source>
        <dbReference type="PROSITE" id="PS50013"/>
    </source>
</evidence>
<evidence type="ECO:0000313" key="5">
    <source>
        <dbReference type="EMBL" id="KAG0246283.1"/>
    </source>
</evidence>
<comment type="caution">
    <text evidence="5">The sequence shown here is derived from an EMBL/GenBank/DDBJ whole genome shotgun (WGS) entry which is preliminary data.</text>
</comment>
<dbReference type="AlphaFoldDB" id="A0A9P6PEQ5"/>
<dbReference type="CDD" id="cd00024">
    <property type="entry name" value="CD_CSD"/>
    <property type="match status" value="1"/>
</dbReference>